<gene>
    <name evidence="1" type="ORF">L798_08966</name>
</gene>
<dbReference type="InParanoid" id="A0A067RMB7"/>
<keyword evidence="2" id="KW-1185">Reference proteome</keyword>
<organism evidence="1 2">
    <name type="scientific">Zootermopsis nevadensis</name>
    <name type="common">Dampwood termite</name>
    <dbReference type="NCBI Taxonomy" id="136037"/>
    <lineage>
        <taxon>Eukaryota</taxon>
        <taxon>Metazoa</taxon>
        <taxon>Ecdysozoa</taxon>
        <taxon>Arthropoda</taxon>
        <taxon>Hexapoda</taxon>
        <taxon>Insecta</taxon>
        <taxon>Pterygota</taxon>
        <taxon>Neoptera</taxon>
        <taxon>Polyneoptera</taxon>
        <taxon>Dictyoptera</taxon>
        <taxon>Blattodea</taxon>
        <taxon>Blattoidea</taxon>
        <taxon>Termitoidae</taxon>
        <taxon>Termopsidae</taxon>
        <taxon>Zootermopsis</taxon>
    </lineage>
</organism>
<name>A0A067RMB7_ZOONE</name>
<evidence type="ECO:0000313" key="2">
    <source>
        <dbReference type="Proteomes" id="UP000027135"/>
    </source>
</evidence>
<reference evidence="1 2" key="1">
    <citation type="journal article" date="2014" name="Nat. Commun.">
        <title>Molecular traces of alternative social organization in a termite genome.</title>
        <authorList>
            <person name="Terrapon N."/>
            <person name="Li C."/>
            <person name="Robertson H.M."/>
            <person name="Ji L."/>
            <person name="Meng X."/>
            <person name="Booth W."/>
            <person name="Chen Z."/>
            <person name="Childers C.P."/>
            <person name="Glastad K.M."/>
            <person name="Gokhale K."/>
            <person name="Gowin J."/>
            <person name="Gronenberg W."/>
            <person name="Hermansen R.A."/>
            <person name="Hu H."/>
            <person name="Hunt B.G."/>
            <person name="Huylmans A.K."/>
            <person name="Khalil S.M."/>
            <person name="Mitchell R.D."/>
            <person name="Munoz-Torres M.C."/>
            <person name="Mustard J.A."/>
            <person name="Pan H."/>
            <person name="Reese J.T."/>
            <person name="Scharf M.E."/>
            <person name="Sun F."/>
            <person name="Vogel H."/>
            <person name="Xiao J."/>
            <person name="Yang W."/>
            <person name="Yang Z."/>
            <person name="Yang Z."/>
            <person name="Zhou J."/>
            <person name="Zhu J."/>
            <person name="Brent C.S."/>
            <person name="Elsik C.G."/>
            <person name="Goodisman M.A."/>
            <person name="Liberles D.A."/>
            <person name="Roe R.M."/>
            <person name="Vargo E.L."/>
            <person name="Vilcinskas A."/>
            <person name="Wang J."/>
            <person name="Bornberg-Bauer E."/>
            <person name="Korb J."/>
            <person name="Zhang G."/>
            <person name="Liebig J."/>
        </authorList>
    </citation>
    <scope>NUCLEOTIDE SEQUENCE [LARGE SCALE GENOMIC DNA]</scope>
    <source>
        <tissue evidence="1">Whole organism</tissue>
    </source>
</reference>
<accession>A0A067RMB7</accession>
<dbReference type="Proteomes" id="UP000027135">
    <property type="component" value="Unassembled WGS sequence"/>
</dbReference>
<dbReference type="EMBL" id="KK852425">
    <property type="protein sequence ID" value="KDR24138.1"/>
    <property type="molecule type" value="Genomic_DNA"/>
</dbReference>
<dbReference type="AlphaFoldDB" id="A0A067RMB7"/>
<proteinExistence type="predicted"/>
<sequence length="40" mass="4504">MNFFPHFQQVLDKASVILSSIYVRILTSSGFSTSSHRNGM</sequence>
<evidence type="ECO:0000313" key="1">
    <source>
        <dbReference type="EMBL" id="KDR24138.1"/>
    </source>
</evidence>
<protein>
    <submittedName>
        <fullName evidence="1">Uncharacterized protein</fullName>
    </submittedName>
</protein>